<comment type="caution">
    <text evidence="9">The sequence shown here is derived from an EMBL/GenBank/DDBJ whole genome shotgun (WGS) entry which is preliminary data.</text>
</comment>
<dbReference type="InterPro" id="IPR049083">
    <property type="entry name" value="TACO1_YebC_N"/>
</dbReference>
<dbReference type="RefSeq" id="WP_109252020.1">
    <property type="nucleotide sequence ID" value="NZ_QEXV01000001.1"/>
</dbReference>
<evidence type="ECO:0000256" key="4">
    <source>
        <dbReference type="ARBA" id="ARBA00023125"/>
    </source>
</evidence>
<keyword evidence="4 6" id="KW-0238">DNA-binding</keyword>
<dbReference type="NCBIfam" id="NF009044">
    <property type="entry name" value="PRK12378.1"/>
    <property type="match status" value="1"/>
</dbReference>
<keyword evidence="3 6" id="KW-0805">Transcription regulation</keyword>
<evidence type="ECO:0000256" key="6">
    <source>
        <dbReference type="HAMAP-Rule" id="MF_00693"/>
    </source>
</evidence>
<dbReference type="GO" id="GO:0005829">
    <property type="term" value="C:cytosol"/>
    <property type="evidence" value="ECO:0007669"/>
    <property type="project" value="TreeGrafter"/>
</dbReference>
<dbReference type="InterPro" id="IPR029072">
    <property type="entry name" value="YebC-like"/>
</dbReference>
<evidence type="ECO:0000259" key="8">
    <source>
        <dbReference type="Pfam" id="PF20772"/>
    </source>
</evidence>
<dbReference type="NCBIfam" id="TIGR01033">
    <property type="entry name" value="YebC/PmpR family DNA-binding transcriptional regulator"/>
    <property type="match status" value="1"/>
</dbReference>
<protein>
    <recommendedName>
        <fullName evidence="6">Probable transcriptional regulatory protein DDZ18_03900</fullName>
    </recommendedName>
</protein>
<dbReference type="Gene3D" id="1.10.10.200">
    <property type="match status" value="1"/>
</dbReference>
<evidence type="ECO:0000313" key="9">
    <source>
        <dbReference type="EMBL" id="PWE18746.1"/>
    </source>
</evidence>
<evidence type="ECO:0000259" key="7">
    <source>
        <dbReference type="Pfam" id="PF01709"/>
    </source>
</evidence>
<gene>
    <name evidence="9" type="ORF">DDZ18_03900</name>
</gene>
<dbReference type="PANTHER" id="PTHR12532:SF6">
    <property type="entry name" value="TRANSCRIPTIONAL REGULATORY PROTEIN YEBC-RELATED"/>
    <property type="match status" value="1"/>
</dbReference>
<feature type="domain" description="TACO1/YebC-like N-terminal" evidence="8">
    <location>
        <begin position="5"/>
        <end position="76"/>
    </location>
</feature>
<dbReference type="GO" id="GO:0006355">
    <property type="term" value="P:regulation of DNA-templated transcription"/>
    <property type="evidence" value="ECO:0007669"/>
    <property type="project" value="UniProtKB-UniRule"/>
</dbReference>
<keyword evidence="10" id="KW-1185">Reference proteome</keyword>
<dbReference type="Proteomes" id="UP000245168">
    <property type="component" value="Unassembled WGS sequence"/>
</dbReference>
<evidence type="ECO:0000256" key="5">
    <source>
        <dbReference type="ARBA" id="ARBA00023163"/>
    </source>
</evidence>
<dbReference type="InterPro" id="IPR048300">
    <property type="entry name" value="TACO1_YebC-like_2nd/3rd_dom"/>
</dbReference>
<proteinExistence type="inferred from homology"/>
<keyword evidence="2 6" id="KW-0963">Cytoplasm</keyword>
<feature type="domain" description="TACO1/YebC-like second and third" evidence="7">
    <location>
        <begin position="81"/>
        <end position="242"/>
    </location>
</feature>
<dbReference type="Pfam" id="PF20772">
    <property type="entry name" value="TACO1_YebC_N"/>
    <property type="match status" value="1"/>
</dbReference>
<dbReference type="EMBL" id="QEXV01000001">
    <property type="protein sequence ID" value="PWE18746.1"/>
    <property type="molecule type" value="Genomic_DNA"/>
</dbReference>
<dbReference type="InterPro" id="IPR026564">
    <property type="entry name" value="Transcrip_reg_TACO1-like_dom3"/>
</dbReference>
<keyword evidence="5 6" id="KW-0804">Transcription</keyword>
<reference evidence="10" key="1">
    <citation type="submission" date="2018-05" db="EMBL/GenBank/DDBJ databases">
        <authorList>
            <person name="Liu B.-T."/>
        </authorList>
    </citation>
    <scope>NUCLEOTIDE SEQUENCE [LARGE SCALE GENOMIC DNA]</scope>
    <source>
        <strain evidence="10">WD6-1</strain>
    </source>
</reference>
<comment type="subcellular location">
    <subcellularLocation>
        <location evidence="6">Cytoplasm</location>
    </subcellularLocation>
</comment>
<dbReference type="NCBIfam" id="NF001030">
    <property type="entry name" value="PRK00110.1"/>
    <property type="match status" value="1"/>
</dbReference>
<name>A0A2U2BXK9_9PROT</name>
<dbReference type="FunFam" id="1.10.10.200:FF:000002">
    <property type="entry name" value="Probable transcriptional regulatory protein CLM62_37755"/>
    <property type="match status" value="1"/>
</dbReference>
<sequence>MAGHSKWANIQHRKGRQDKARAKLFSRLSKEIMIAVKLGGPDPDMNPRLRLAIANAKGQSMPKDNIERAISKGSGGDVEEYFEIRYEGFGPGGVGMIVEASTDNKNRAAGDVRAAFSKNGGNLGETGSVSFMFDQVGEIRLPLSVADEETMLEAAVEAGAEDVVQEDGDEDEEGEHVVYCARDDLADVASALESRFGEAKSAKIIWRPQNLVEVTGEKAQTLFKLMEALEDLDDVQNVYANFDISDEEMEKLAS</sequence>
<dbReference type="Gene3D" id="3.30.70.980">
    <property type="match status" value="2"/>
</dbReference>
<dbReference type="HAMAP" id="MF_00693">
    <property type="entry name" value="Transcrip_reg_TACO1"/>
    <property type="match status" value="1"/>
</dbReference>
<dbReference type="OrthoDB" id="9781053at2"/>
<dbReference type="Pfam" id="PF01709">
    <property type="entry name" value="Transcrip_reg"/>
    <property type="match status" value="1"/>
</dbReference>
<evidence type="ECO:0000256" key="3">
    <source>
        <dbReference type="ARBA" id="ARBA00023015"/>
    </source>
</evidence>
<evidence type="ECO:0000313" key="10">
    <source>
        <dbReference type="Proteomes" id="UP000245168"/>
    </source>
</evidence>
<organism evidence="9 10">
    <name type="scientific">Marinicauda salina</name>
    <dbReference type="NCBI Taxonomy" id="2135793"/>
    <lineage>
        <taxon>Bacteria</taxon>
        <taxon>Pseudomonadati</taxon>
        <taxon>Pseudomonadota</taxon>
        <taxon>Alphaproteobacteria</taxon>
        <taxon>Maricaulales</taxon>
        <taxon>Maricaulaceae</taxon>
        <taxon>Marinicauda</taxon>
    </lineage>
</organism>
<dbReference type="InterPro" id="IPR002876">
    <property type="entry name" value="Transcrip_reg_TACO1-like"/>
</dbReference>
<dbReference type="AlphaFoldDB" id="A0A2U2BXK9"/>
<comment type="similarity">
    <text evidence="1 6">Belongs to the TACO1 family.</text>
</comment>
<dbReference type="InterPro" id="IPR017856">
    <property type="entry name" value="Integrase-like_N"/>
</dbReference>
<dbReference type="SUPFAM" id="SSF75625">
    <property type="entry name" value="YebC-like"/>
    <property type="match status" value="1"/>
</dbReference>
<dbReference type="GO" id="GO:0003677">
    <property type="term" value="F:DNA binding"/>
    <property type="evidence" value="ECO:0007669"/>
    <property type="project" value="UniProtKB-UniRule"/>
</dbReference>
<evidence type="ECO:0000256" key="2">
    <source>
        <dbReference type="ARBA" id="ARBA00022490"/>
    </source>
</evidence>
<evidence type="ECO:0000256" key="1">
    <source>
        <dbReference type="ARBA" id="ARBA00008724"/>
    </source>
</evidence>
<accession>A0A2U2BXK9</accession>
<dbReference type="PANTHER" id="PTHR12532">
    <property type="entry name" value="TRANSLATIONAL ACTIVATOR OF CYTOCHROME C OXIDASE 1"/>
    <property type="match status" value="1"/>
</dbReference>